<accession>A0AAJ6GRH6</accession>
<dbReference type="RefSeq" id="WP_285956772.1">
    <property type="nucleotide sequence ID" value="NZ_CP127225.1"/>
</dbReference>
<dbReference type="InterPro" id="IPR014555">
    <property type="entry name" value="RecF-like"/>
</dbReference>
<dbReference type="InterPro" id="IPR027417">
    <property type="entry name" value="P-loop_NTPase"/>
</dbReference>
<dbReference type="InterPro" id="IPR003959">
    <property type="entry name" value="ATPase_AAA_core"/>
</dbReference>
<reference evidence="2 3" key="1">
    <citation type="submission" date="2023-05" db="EMBL/GenBank/DDBJ databases">
        <title>Complete Genome Resource of Xanthomonas oryzae pv. leersiae Strain YNJC Isolated From Plateau Japonica Rice in Southwest China.</title>
        <authorList>
            <person name="Aa X."/>
            <person name="Mei L."/>
            <person name="Liu P."/>
            <person name="Yang Y."/>
            <person name="Tang C."/>
            <person name="Zhang F."/>
            <person name="Dong C."/>
            <person name="Wang B."/>
            <person name="Chen X."/>
            <person name="Dai L."/>
        </authorList>
    </citation>
    <scope>NUCLEOTIDE SEQUENCE [LARGE SCALE GENOMIC DNA]</scope>
    <source>
        <strain evidence="2 3">YNJC</strain>
    </source>
</reference>
<dbReference type="PANTHER" id="PTHR40396">
    <property type="entry name" value="ATPASE-LIKE PROTEIN"/>
    <property type="match status" value="1"/>
</dbReference>
<proteinExistence type="predicted"/>
<dbReference type="AlphaFoldDB" id="A0AAJ6GRH6"/>
<dbReference type="PIRSF" id="PIRSF029347">
    <property type="entry name" value="RecF"/>
    <property type="match status" value="1"/>
</dbReference>
<dbReference type="Proteomes" id="UP001228059">
    <property type="component" value="Chromosome"/>
</dbReference>
<evidence type="ECO:0000313" key="2">
    <source>
        <dbReference type="EMBL" id="WIX06337.1"/>
    </source>
</evidence>
<gene>
    <name evidence="2" type="ORF">QN060_20045</name>
</gene>
<dbReference type="EMBL" id="CP127225">
    <property type="protein sequence ID" value="WIX06337.1"/>
    <property type="molecule type" value="Genomic_DNA"/>
</dbReference>
<feature type="domain" description="ATPase AAA-type core" evidence="1">
    <location>
        <begin position="59"/>
        <end position="367"/>
    </location>
</feature>
<evidence type="ECO:0000313" key="3">
    <source>
        <dbReference type="Proteomes" id="UP001228059"/>
    </source>
</evidence>
<dbReference type="Gene3D" id="3.40.50.300">
    <property type="entry name" value="P-loop containing nucleotide triphosphate hydrolases"/>
    <property type="match status" value="2"/>
</dbReference>
<protein>
    <submittedName>
        <fullName evidence="2">AAA family ATPase</fullName>
    </submittedName>
</protein>
<dbReference type="GO" id="GO:0005524">
    <property type="term" value="F:ATP binding"/>
    <property type="evidence" value="ECO:0007669"/>
    <property type="project" value="InterPro"/>
</dbReference>
<sequence>MFAISGIDTGIHAQVLHVGAGDGLMANELIARKVARIEYLKIQNFRAIRDLELRDITPLTVLLGPNGSGKSTVFDVFAFLAECFELGLRRAWDKRGRARELKTRGSEGPITIEIKYREPGYPLITYHLSVDERNSSPVVIEEWLQWRRSERGRPFRFLEYREGIGKAASGERPDDQDKRIDTPLKSADLLAVNALGQFAEHPRVAALRDFITGWYVSYLSADSSRGQPEAGPQDRLSRTGDNLANVIQFLAEQHPNRLEDVFSALRERIPRVERVLAETMPDGRLLLQIKDAPFSHPVLARFASDGTLKMLAYLVLLYDPAPPPFIGIEEPENFLHPRLLPELAEECRKSSAQTQLLVTSHSPFFLNSLRPEEVRVLWRDDQGYTQTRRAADLPGIREFIKHGALLGHLWMEGQLGVGDPLTNQGAPASPLPEKT</sequence>
<evidence type="ECO:0000259" key="1">
    <source>
        <dbReference type="Pfam" id="PF13304"/>
    </source>
</evidence>
<name>A0AAJ6GRH6_9XANT</name>
<dbReference type="Pfam" id="PF13304">
    <property type="entry name" value="AAA_21"/>
    <property type="match status" value="1"/>
</dbReference>
<dbReference type="GO" id="GO:0016887">
    <property type="term" value="F:ATP hydrolysis activity"/>
    <property type="evidence" value="ECO:0007669"/>
    <property type="project" value="InterPro"/>
</dbReference>
<dbReference type="SUPFAM" id="SSF52540">
    <property type="entry name" value="P-loop containing nucleoside triphosphate hydrolases"/>
    <property type="match status" value="1"/>
</dbReference>
<dbReference type="PANTHER" id="PTHR40396:SF1">
    <property type="entry name" value="ATPASE AAA-TYPE CORE DOMAIN-CONTAINING PROTEIN"/>
    <property type="match status" value="1"/>
</dbReference>
<organism evidence="2 3">
    <name type="scientific">Xanthomonas oryzae pv. leersiae</name>
    <dbReference type="NCBI Taxonomy" id="3112258"/>
    <lineage>
        <taxon>Bacteria</taxon>
        <taxon>Pseudomonadati</taxon>
        <taxon>Pseudomonadota</taxon>
        <taxon>Gammaproteobacteria</taxon>
        <taxon>Lysobacterales</taxon>
        <taxon>Lysobacteraceae</taxon>
        <taxon>Xanthomonas</taxon>
    </lineage>
</organism>